<organism evidence="1 2">
    <name type="scientific">Desertifilum tharense IPPAS B-1220</name>
    <dbReference type="NCBI Taxonomy" id="1781255"/>
    <lineage>
        <taxon>Bacteria</taxon>
        <taxon>Bacillati</taxon>
        <taxon>Cyanobacteriota</taxon>
        <taxon>Cyanophyceae</taxon>
        <taxon>Desertifilales</taxon>
        <taxon>Desertifilaceae</taxon>
        <taxon>Desertifilum</taxon>
    </lineage>
</organism>
<evidence type="ECO:0000313" key="1">
    <source>
        <dbReference type="EMBL" id="XPM64436.1"/>
    </source>
</evidence>
<sequence>MATITGTFSPDVIPGNLGTPAELAGDDTILGLEGNDIILGLTGNDFIVGNQGNDSLRGGEGNDTIYGGKDDDIIFGDLGNDLLFGDQGNDTIYGGEDSDTIAGGDGNDVLFGDRGNDLVYGGTGNDVIDGGQENDTLYGGKGNDTIFGGDGDDHIFGDLGADVLTGGNGNDTFYIGRVSRPEEAITSTGGTTLPDADIITDFSVGDRIQLIGGMTANDLVAVAGEGQYAGSTILRDNGTGQFLAILQGVDAAALVFGQSTVRLLAPGEVPVDPEPEPSTFSITDATVAEDVGNAVVTITRTGNTAIEEIVTFTTSDGTATADADYTPVTQTLTFAAGQTSATVNIPVLTDDLVETDETVNLTLTGAGGTTLDTGTLTIQDSAVTPTPTPNTFVLDPANTYLFNEAATTATFTVRRIGDLTGEATIDYSTVNGTAIAGSDYTAASGTLTFAAGTDTATFTVDILADAIPEPDEFFTIRLNDGANIPDFAHVIITEGTLPVAGAFSFDQATFTADPASITTDGAGNQFAVITVTRTDATNPATISYQTVVGEATSGGIFPGTALPVTAPADYYDVVGTLSFGAGQDRLTFNVPVLLNGATPTAAPDVTLELFGGSVGTLSTAALEIL</sequence>
<accession>A0ACD5GVQ5</accession>
<evidence type="ECO:0000313" key="2">
    <source>
        <dbReference type="Proteomes" id="UP000095472"/>
    </source>
</evidence>
<reference evidence="1 2" key="1">
    <citation type="journal article" date="2016" name="Genome Announc.">
        <title>Draft Genome Sequence of the Thermotolerant Cyanobacterium Desertifilum sp. IPPAS B-1220.</title>
        <authorList>
            <person name="Mironov K.S."/>
            <person name="Sinetova M.A."/>
            <person name="Bolatkhan K."/>
            <person name="Zayadan B.K."/>
            <person name="Ustinova V.V."/>
            <person name="Kupriyanova E.V."/>
            <person name="Skrypnik A.N."/>
            <person name="Gogoleva N.E."/>
            <person name="Gogolev Y.V."/>
            <person name="Los D.A."/>
        </authorList>
    </citation>
    <scope>NUCLEOTIDE SEQUENCE [LARGE SCALE GENOMIC DNA]</scope>
    <source>
        <strain evidence="1 2">IPPAS B-1220</strain>
    </source>
</reference>
<dbReference type="EMBL" id="CP182909">
    <property type="protein sequence ID" value="XPM64436.1"/>
    <property type="molecule type" value="Genomic_DNA"/>
</dbReference>
<dbReference type="Proteomes" id="UP000095472">
    <property type="component" value="Chromosome"/>
</dbReference>
<protein>
    <submittedName>
        <fullName evidence="1">Calx-beta domain-containing protein</fullName>
    </submittedName>
</protein>
<proteinExistence type="predicted"/>
<name>A0ACD5GVQ5_9CYAN</name>
<keyword evidence="2" id="KW-1185">Reference proteome</keyword>
<gene>
    <name evidence="1" type="ORF">BH720_037130</name>
</gene>